<organism evidence="2 3">
    <name type="scientific">Mesorhizobium shangrilense</name>
    <dbReference type="NCBI Taxonomy" id="460060"/>
    <lineage>
        <taxon>Bacteria</taxon>
        <taxon>Pseudomonadati</taxon>
        <taxon>Pseudomonadota</taxon>
        <taxon>Alphaproteobacteria</taxon>
        <taxon>Hyphomicrobiales</taxon>
        <taxon>Phyllobacteriaceae</taxon>
        <taxon>Mesorhizobium</taxon>
    </lineage>
</organism>
<dbReference type="PANTHER" id="PTHR33376">
    <property type="match status" value="1"/>
</dbReference>
<keyword evidence="3" id="KW-1185">Reference proteome</keyword>
<accession>A0ABV2DQ10</accession>
<proteinExistence type="predicted"/>
<dbReference type="InterPro" id="IPR038404">
    <property type="entry name" value="TRAP_DctP_sf"/>
</dbReference>
<name>A0ABV2DQ10_9HYPH</name>
<reference evidence="2 3" key="1">
    <citation type="submission" date="2024-06" db="EMBL/GenBank/DDBJ databases">
        <authorList>
            <person name="Kim D.-U."/>
        </authorList>
    </citation>
    <scope>NUCLEOTIDE SEQUENCE [LARGE SCALE GENOMIC DNA]</scope>
    <source>
        <strain evidence="2 3">KACC15460</strain>
    </source>
</reference>
<gene>
    <name evidence="2" type="primary">dctP</name>
    <name evidence="2" type="ORF">ABVQ20_34820</name>
</gene>
<dbReference type="PANTHER" id="PTHR33376:SF4">
    <property type="entry name" value="SIALIC ACID-BINDING PERIPLASMIC PROTEIN SIAP"/>
    <property type="match status" value="1"/>
</dbReference>
<keyword evidence="1" id="KW-0732">Signal</keyword>
<sequence>MSRQETSFLNRAVGRRTVVAGALGVLAAPFVSRLALAAGKVIRASTPGPDTEWQSKALQAFKAQLDKSMPGAFDVQLHYNGTLFAQGSEIEAMQRGNLEVALTSPSDIAELIPEYSIFTTGYLFRDAKHLDAVYDGEVGKEFKDKVASDLKLQIVRSQYLGTRHVILRTPRTVKVPTDLKGVKLRMPGSDAWQFLGNALGASATPLAFEEVYLAMQTGTIDGLENPLPDAMASKFYEVSKQVVLTGHQVANVFFTMPKPFWDGLSEDEKKAVLAAEDAAKKVNDDGVIATENDGKAFFEAHGNTVTTPDVDAFRKHVLDAFVNSDFSKNWPKGMLDRIGAA</sequence>
<dbReference type="RefSeq" id="WP_354464359.1">
    <property type="nucleotide sequence ID" value="NZ_JBEWSZ010000007.1"/>
</dbReference>
<dbReference type="Pfam" id="PF03480">
    <property type="entry name" value="DctP"/>
    <property type="match status" value="1"/>
</dbReference>
<dbReference type="EMBL" id="JBEWSZ010000007">
    <property type="protein sequence ID" value="MET2832134.1"/>
    <property type="molecule type" value="Genomic_DNA"/>
</dbReference>
<evidence type="ECO:0000313" key="3">
    <source>
        <dbReference type="Proteomes" id="UP001548832"/>
    </source>
</evidence>
<evidence type="ECO:0000313" key="2">
    <source>
        <dbReference type="EMBL" id="MET2832134.1"/>
    </source>
</evidence>
<dbReference type="Proteomes" id="UP001548832">
    <property type="component" value="Unassembled WGS sequence"/>
</dbReference>
<comment type="caution">
    <text evidence="2">The sequence shown here is derived from an EMBL/GenBank/DDBJ whole genome shotgun (WGS) entry which is preliminary data.</text>
</comment>
<protein>
    <submittedName>
        <fullName evidence="2">TRAP transporter substrate-binding protein DctP</fullName>
    </submittedName>
</protein>
<dbReference type="NCBIfam" id="NF037995">
    <property type="entry name" value="TRAP_S1"/>
    <property type="match status" value="1"/>
</dbReference>
<dbReference type="Gene3D" id="3.40.190.170">
    <property type="entry name" value="Bacterial extracellular solute-binding protein, family 7"/>
    <property type="match status" value="1"/>
</dbReference>
<dbReference type="InterPro" id="IPR018389">
    <property type="entry name" value="DctP_fam"/>
</dbReference>
<evidence type="ECO:0000256" key="1">
    <source>
        <dbReference type="ARBA" id="ARBA00022729"/>
    </source>
</evidence>